<reference evidence="2" key="1">
    <citation type="journal article" date="2021" name="Proc. Natl. Acad. Sci. U.S.A.">
        <title>A Catalog of Tens of Thousands of Viruses from Human Metagenomes Reveals Hidden Associations with Chronic Diseases.</title>
        <authorList>
            <person name="Tisza M.J."/>
            <person name="Buck C.B."/>
        </authorList>
    </citation>
    <scope>NUCLEOTIDE SEQUENCE</scope>
    <source>
        <strain evidence="2">Ctk6V34</strain>
    </source>
</reference>
<organism evidence="2">
    <name type="scientific">Myoviridae sp. ctk6V34</name>
    <dbReference type="NCBI Taxonomy" id="2825164"/>
    <lineage>
        <taxon>Viruses</taxon>
        <taxon>Duplodnaviria</taxon>
        <taxon>Heunggongvirae</taxon>
        <taxon>Uroviricota</taxon>
        <taxon>Caudoviricetes</taxon>
    </lineage>
</organism>
<proteinExistence type="predicted"/>
<sequence length="98" mass="11294">MKVFVKNQFGAMKQVKVGFSWTMLFFGFLVPLIRGDWKWTIVMLLITFISCGVAQIIVPFFYNKMYINDLIEKGWVPADETAANAFRAKGIYFPEANL</sequence>
<keyword evidence="1" id="KW-1133">Transmembrane helix</keyword>
<protein>
    <recommendedName>
        <fullName evidence="3">HrgC protein</fullName>
    </recommendedName>
</protein>
<feature type="transmembrane region" description="Helical" evidence="1">
    <location>
        <begin position="39"/>
        <end position="62"/>
    </location>
</feature>
<accession>A0A8S5V3X7</accession>
<name>A0A8S5V3X7_9CAUD</name>
<evidence type="ECO:0000313" key="2">
    <source>
        <dbReference type="EMBL" id="DAG01315.1"/>
    </source>
</evidence>
<keyword evidence="1" id="KW-0472">Membrane</keyword>
<evidence type="ECO:0008006" key="3">
    <source>
        <dbReference type="Google" id="ProtNLM"/>
    </source>
</evidence>
<feature type="transmembrane region" description="Helical" evidence="1">
    <location>
        <begin position="15"/>
        <end position="33"/>
    </location>
</feature>
<dbReference type="EMBL" id="BK016190">
    <property type="protein sequence ID" value="DAG01315.1"/>
    <property type="molecule type" value="Genomic_DNA"/>
</dbReference>
<keyword evidence="1" id="KW-0812">Transmembrane</keyword>
<evidence type="ECO:0000256" key="1">
    <source>
        <dbReference type="SAM" id="Phobius"/>
    </source>
</evidence>